<keyword evidence="9 18" id="KW-0520">NAD</keyword>
<dbReference type="Pfam" id="PF01619">
    <property type="entry name" value="Pro_dh"/>
    <property type="match status" value="1"/>
</dbReference>
<evidence type="ECO:0000256" key="8">
    <source>
        <dbReference type="ARBA" id="ARBA00023015"/>
    </source>
</evidence>
<feature type="domain" description="Proline dehydrogenase PutA" evidence="22">
    <location>
        <begin position="63"/>
        <end position="175"/>
    </location>
</feature>
<dbReference type="STRING" id="1454004.AW11_00995"/>
<dbReference type="GO" id="GO:0003700">
    <property type="term" value="F:DNA-binding transcription factor activity"/>
    <property type="evidence" value="ECO:0007669"/>
    <property type="project" value="InterPro"/>
</dbReference>
<dbReference type="PANTHER" id="PTHR42862">
    <property type="entry name" value="DELTA-1-PYRROLINE-5-CARBOXYLATE DEHYDROGENASE 1, ISOFORM A-RELATED"/>
    <property type="match status" value="1"/>
</dbReference>
<evidence type="ECO:0000256" key="18">
    <source>
        <dbReference type="PIRNR" id="PIRNR000197"/>
    </source>
</evidence>
<evidence type="ECO:0000256" key="1">
    <source>
        <dbReference type="ARBA" id="ARBA00001974"/>
    </source>
</evidence>
<dbReference type="NCBIfam" id="NF008869">
    <property type="entry name" value="PRK11904.1"/>
    <property type="match status" value="1"/>
</dbReference>
<keyword evidence="8 18" id="KW-0805">Transcription regulation</keyword>
<evidence type="ECO:0000256" key="16">
    <source>
        <dbReference type="ARBA" id="ARBA00060889"/>
    </source>
</evidence>
<proteinExistence type="inferred from homology"/>
<dbReference type="Gene3D" id="1.20.5.460">
    <property type="entry name" value="Single helix bin"/>
    <property type="match status" value="1"/>
</dbReference>
<evidence type="ECO:0000256" key="13">
    <source>
        <dbReference type="ARBA" id="ARBA00023268"/>
    </source>
</evidence>
<keyword evidence="5 18" id="KW-0285">Flavoprotein</keyword>
<comment type="cofactor">
    <cofactor evidence="1 18">
        <name>FAD</name>
        <dbReference type="ChEBI" id="CHEBI:57692"/>
    </cofactor>
</comment>
<keyword evidence="25" id="KW-1185">Reference proteome</keyword>
<evidence type="ECO:0000256" key="12">
    <source>
        <dbReference type="ARBA" id="ARBA00023163"/>
    </source>
</evidence>
<feature type="domain" description="Proline dehydrogenase" evidence="21">
    <location>
        <begin position="184"/>
        <end position="482"/>
    </location>
</feature>
<dbReference type="InterPro" id="IPR016160">
    <property type="entry name" value="Ald_DH_CS_CYS"/>
</dbReference>
<dbReference type="Proteomes" id="UP000022141">
    <property type="component" value="Unassembled WGS sequence"/>
</dbReference>
<evidence type="ECO:0000259" key="23">
    <source>
        <dbReference type="Pfam" id="PF18327"/>
    </source>
</evidence>
<dbReference type="eggNOG" id="COG0506">
    <property type="taxonomic scope" value="Bacteria"/>
</dbReference>
<dbReference type="InterPro" id="IPR016163">
    <property type="entry name" value="Ald_DH_C"/>
</dbReference>
<dbReference type="Gene3D" id="3.40.309.10">
    <property type="entry name" value="Aldehyde Dehydrogenase, Chain A, domain 2"/>
    <property type="match status" value="1"/>
</dbReference>
<comment type="function">
    <text evidence="18">Oxidizes proline to glutamate for use as a carbon and nitrogen source.</text>
</comment>
<comment type="caution">
    <text evidence="24">The sequence shown here is derived from an EMBL/GenBank/DDBJ whole genome shotgun (WGS) entry which is preliminary data.</text>
</comment>
<keyword evidence="13" id="KW-0511">Multifunctional enzyme</keyword>
<dbReference type="InterPro" id="IPR016162">
    <property type="entry name" value="Ald_DH_N"/>
</dbReference>
<evidence type="ECO:0000259" key="20">
    <source>
        <dbReference type="Pfam" id="PF00171"/>
    </source>
</evidence>
<evidence type="ECO:0000256" key="2">
    <source>
        <dbReference type="ARBA" id="ARBA00004739"/>
    </source>
</evidence>
<dbReference type="GO" id="GO:0010133">
    <property type="term" value="P:L-proline catabolic process to L-glutamate"/>
    <property type="evidence" value="ECO:0007669"/>
    <property type="project" value="UniProtKB-UniRule"/>
</dbReference>
<keyword evidence="4 18" id="KW-0678">Repressor</keyword>
<evidence type="ECO:0000259" key="21">
    <source>
        <dbReference type="Pfam" id="PF01619"/>
    </source>
</evidence>
<dbReference type="SUPFAM" id="SSF81935">
    <property type="entry name" value="N-terminal domain of bifunctional PutA protein"/>
    <property type="match status" value="1"/>
</dbReference>
<comment type="catalytic activity">
    <reaction evidence="14 18">
        <text>L-glutamate 5-semialdehyde + NAD(+) + H2O = L-glutamate + NADH + 2 H(+)</text>
        <dbReference type="Rhea" id="RHEA:30235"/>
        <dbReference type="ChEBI" id="CHEBI:15377"/>
        <dbReference type="ChEBI" id="CHEBI:15378"/>
        <dbReference type="ChEBI" id="CHEBI:29985"/>
        <dbReference type="ChEBI" id="CHEBI:57540"/>
        <dbReference type="ChEBI" id="CHEBI:57945"/>
        <dbReference type="ChEBI" id="CHEBI:58066"/>
        <dbReference type="EC" id="1.2.1.88"/>
    </reaction>
</comment>
<dbReference type="InterPro" id="IPR029041">
    <property type="entry name" value="FAD-linked_oxidoreductase-like"/>
</dbReference>
<dbReference type="GO" id="GO:0003677">
    <property type="term" value="F:DNA binding"/>
    <property type="evidence" value="ECO:0007669"/>
    <property type="project" value="UniProtKB-KW"/>
</dbReference>
<feature type="active site" evidence="19">
    <location>
        <position position="834"/>
    </location>
</feature>
<comment type="pathway">
    <text evidence="3 18">Amino-acid degradation; L-proline degradation into L-glutamate; L-glutamate from L-proline: step 2/2.</text>
</comment>
<dbReference type="FunFam" id="3.20.20.220:FF:000004">
    <property type="entry name" value="Bifunctional protein PutA"/>
    <property type="match status" value="1"/>
</dbReference>
<evidence type="ECO:0000259" key="22">
    <source>
        <dbReference type="Pfam" id="PF14850"/>
    </source>
</evidence>
<keyword evidence="6 18" id="KW-0274">FAD</keyword>
<dbReference type="InterPro" id="IPR024089">
    <property type="entry name" value="PRODH_PutA_dom_I/II"/>
</dbReference>
<dbReference type="Pfam" id="PF18327">
    <property type="entry name" value="PRODH"/>
    <property type="match status" value="1"/>
</dbReference>
<protein>
    <recommendedName>
        <fullName evidence="18">Bifunctional protein PutA</fullName>
    </recommendedName>
    <domain>
        <recommendedName>
            <fullName evidence="18">Proline dehydrogenase</fullName>
            <ecNumber evidence="18">1.5.5.2</ecNumber>
        </recommendedName>
        <alternativeName>
            <fullName evidence="18">Proline oxidase</fullName>
        </alternativeName>
    </domain>
    <domain>
        <recommendedName>
            <fullName evidence="18">Delta-1-pyrroline-5-carboxylate dehydrogenase</fullName>
            <shortName evidence="18">P5C dehydrogenase</shortName>
            <ecNumber evidence="18">1.2.1.88</ecNumber>
        </recommendedName>
        <alternativeName>
            <fullName evidence="18">L-glutamate gamma-semialdehyde dehydrogenase</fullName>
        </alternativeName>
    </domain>
</protein>
<evidence type="ECO:0000256" key="5">
    <source>
        <dbReference type="ARBA" id="ARBA00022630"/>
    </source>
</evidence>
<dbReference type="InterPro" id="IPR002872">
    <property type="entry name" value="Proline_DH_dom"/>
</dbReference>
<dbReference type="PANTHER" id="PTHR42862:SF1">
    <property type="entry name" value="DELTA-1-PYRROLINE-5-CARBOXYLATE DEHYDROGENASE 2, ISOFORM A-RELATED"/>
    <property type="match status" value="1"/>
</dbReference>
<comment type="similarity">
    <text evidence="17 18">In the C-terminal section; belongs to the aldehyde dehydrogenase family.</text>
</comment>
<dbReference type="GO" id="GO:0009898">
    <property type="term" value="C:cytoplasmic side of plasma membrane"/>
    <property type="evidence" value="ECO:0007669"/>
    <property type="project" value="TreeGrafter"/>
</dbReference>
<sequence>MSVATPQALRQRLRDYHRIDEETLVAELIAKARFSHSEQEGIRQRATPLVQTVRDRRLKTGGIDAFLTTYDLSSREGVVLMCLAEALLRIPDADTVDRLIRDKIGSTEWQKRLGASHSTFVNAGTWALMLTGQIVNLDTAQRSVSGILRRLVSRTGEPVIRQAVTTAMRILGKQFVMGRNIHEALERARGAEKAGYRHSYDMLGEAARTSADALRYFDSYSKAIAAIGDAASGQPPFIAPSISIKLSALHPRYDVANEERVRRELLPAIKALAVRAKARNIGLTIDAEEAERLELSMGLIEALATDHELVGWNGLGLAIQAYQKRALPLLDWLADLAHRGQRRLLVRLCKGAYWDAEIKIAQERGHADYPVFTRKVTSDVSYLACARRLFSDPQAFYPAFATHNAHTLAAVAEIAISSGGSDEWEYQRLHGMGEELYDQIVGAKKWNRPCRVYAPVGSHEDLLAYLVRRLLENGANSSFVNRIADAELPIDALIADPVERLAALAVKRQPRIPLPRELFGAERANSEGPDMNDKAALQHLHQAIQQSRNVNYLAAPLIGGKQGSGASSRPVCSPANQREVVGQVIEASVADVSTAMAVAQAAFPAWESTPAATRAAALDAAADLMQERLPELVALIVREGGRIQVDAVSEVREAIDFCRYYAAQAKEKFAAPIELPGPTGERNSLSLHGRGVFVCISPWNFPLAIFVGQVAAALAAGNTVLAKPAEQTPLVAALAVGMLHSAGIPAHVLAFLPGDGRVGAAMVAARECAGVAFTGSTEVARIIARTLAAKDGPLVPLIAETGGQNALIADSSALPEQVVRDVVASAFNSAGQRCSALRVLFVQADIAERVSTMLAGAMQELRIGDPADLRTDVGPVIDEAARKVLVAHASWLDSFAKPLYTCALDERATSHGSFFAPCAYEIDSLSRLEREVFGPILHIVRWRGEDLDKVCDAIASTGYGLTLGIHSRIEDTVRRITARLHVGNTYVNRNVIGAVVGVQPFGGEGLSGTGPKAGGPHYLYRFASERTLSVDTTAAGGNASLMALDAGDD</sequence>
<dbReference type="UniPathway" id="UPA00261">
    <property type="reaction ID" value="UER00373"/>
</dbReference>
<dbReference type="InterPro" id="IPR024082">
    <property type="entry name" value="PRODH_PutA_dom_II"/>
</dbReference>
<dbReference type="InterPro" id="IPR016161">
    <property type="entry name" value="Ald_DH/histidinol_DH"/>
</dbReference>
<feature type="domain" description="Proline utilization A proline dehydrogenase N-terminal" evidence="23">
    <location>
        <begin position="8"/>
        <end position="54"/>
    </location>
</feature>
<dbReference type="InterPro" id="IPR025703">
    <property type="entry name" value="Bifunct_PutA"/>
</dbReference>
<evidence type="ECO:0000256" key="4">
    <source>
        <dbReference type="ARBA" id="ARBA00022491"/>
    </source>
</evidence>
<evidence type="ECO:0000256" key="7">
    <source>
        <dbReference type="ARBA" id="ARBA00023002"/>
    </source>
</evidence>
<dbReference type="Pfam" id="PF14850">
    <property type="entry name" value="Pro_dh-DNA_bdg"/>
    <property type="match status" value="1"/>
</dbReference>
<evidence type="ECO:0000256" key="10">
    <source>
        <dbReference type="ARBA" id="ARBA00023062"/>
    </source>
</evidence>
<keyword evidence="7 18" id="KW-0560">Oxidoreductase</keyword>
<evidence type="ECO:0000256" key="11">
    <source>
        <dbReference type="ARBA" id="ARBA00023125"/>
    </source>
</evidence>
<dbReference type="EMBL" id="JEMY01000008">
    <property type="protein sequence ID" value="EXI90292.1"/>
    <property type="molecule type" value="Genomic_DNA"/>
</dbReference>
<organism evidence="24 25">
    <name type="scientific">Accumulibacter regalis</name>
    <dbReference type="NCBI Taxonomy" id="522306"/>
    <lineage>
        <taxon>Bacteria</taxon>
        <taxon>Pseudomonadati</taxon>
        <taxon>Pseudomonadota</taxon>
        <taxon>Betaproteobacteria</taxon>
        <taxon>Candidatus Accumulibacter</taxon>
    </lineage>
</organism>
<dbReference type="PIRSF" id="PIRSF000197">
    <property type="entry name" value="Bifunct_PutA"/>
    <property type="match status" value="1"/>
</dbReference>
<dbReference type="GO" id="GO:0004657">
    <property type="term" value="F:proline dehydrogenase activity"/>
    <property type="evidence" value="ECO:0007669"/>
    <property type="project" value="UniProtKB-UniRule"/>
</dbReference>
<dbReference type="EC" id="1.5.5.2" evidence="18"/>
<feature type="active site" evidence="19">
    <location>
        <position position="800"/>
    </location>
</feature>
<dbReference type="eggNOG" id="COG4230">
    <property type="taxonomic scope" value="Bacteria"/>
</dbReference>
<keyword evidence="11 18" id="KW-0238">DNA-binding</keyword>
<dbReference type="Gene3D" id="3.40.605.10">
    <property type="entry name" value="Aldehyde Dehydrogenase, Chain A, domain 1"/>
    <property type="match status" value="1"/>
</dbReference>
<comment type="similarity">
    <text evidence="16 18">In the N-terminal section; belongs to the proline dehydrogenase family.</text>
</comment>
<evidence type="ECO:0000256" key="6">
    <source>
        <dbReference type="ARBA" id="ARBA00022827"/>
    </source>
</evidence>
<dbReference type="PATRIC" id="fig|1454004.3.peg.1045"/>
<dbReference type="Pfam" id="PF00171">
    <property type="entry name" value="Aldedh"/>
    <property type="match status" value="1"/>
</dbReference>
<dbReference type="SUPFAM" id="SSF53720">
    <property type="entry name" value="ALDH-like"/>
    <property type="match status" value="1"/>
</dbReference>
<name>A0A011QLS4_ACCRE</name>
<evidence type="ECO:0000256" key="19">
    <source>
        <dbReference type="PIRSR" id="PIRSR000197-1"/>
    </source>
</evidence>
<dbReference type="PROSITE" id="PS00070">
    <property type="entry name" value="ALDEHYDE_DEHYDR_CYS"/>
    <property type="match status" value="1"/>
</dbReference>
<dbReference type="Gene3D" id="3.20.20.220">
    <property type="match status" value="1"/>
</dbReference>
<comment type="pathway">
    <text evidence="2 18">Amino-acid degradation; L-proline degradation into L-glutamate; L-glutamate from L-proline: step 1/2.</text>
</comment>
<comment type="catalytic activity">
    <reaction evidence="15 18">
        <text>L-proline + a quinone = (S)-1-pyrroline-5-carboxylate + a quinol + H(+)</text>
        <dbReference type="Rhea" id="RHEA:23784"/>
        <dbReference type="ChEBI" id="CHEBI:15378"/>
        <dbReference type="ChEBI" id="CHEBI:17388"/>
        <dbReference type="ChEBI" id="CHEBI:24646"/>
        <dbReference type="ChEBI" id="CHEBI:60039"/>
        <dbReference type="ChEBI" id="CHEBI:132124"/>
        <dbReference type="EC" id="1.5.5.2"/>
    </reaction>
</comment>
<reference evidence="24" key="1">
    <citation type="submission" date="2014-02" db="EMBL/GenBank/DDBJ databases">
        <title>Expanding our view of genomic diversity in Candidatus Accumulibacter clades.</title>
        <authorList>
            <person name="Skennerton C.T."/>
            <person name="Barr J.J."/>
            <person name="Slater F.R."/>
            <person name="Bond P.L."/>
            <person name="Tyson G.W."/>
        </authorList>
    </citation>
    <scope>NUCLEOTIDE SEQUENCE [LARGE SCALE GENOMIC DNA]</scope>
</reference>
<evidence type="ECO:0000256" key="17">
    <source>
        <dbReference type="ARBA" id="ARBA00060911"/>
    </source>
</evidence>
<evidence type="ECO:0000256" key="14">
    <source>
        <dbReference type="ARBA" id="ARBA00048142"/>
    </source>
</evidence>
<dbReference type="AlphaFoldDB" id="A0A011QLS4"/>
<dbReference type="InterPro" id="IPR005933">
    <property type="entry name" value="PutA_C"/>
</dbReference>
<keyword evidence="12 18" id="KW-0804">Transcription</keyword>
<evidence type="ECO:0000256" key="9">
    <source>
        <dbReference type="ARBA" id="ARBA00023027"/>
    </source>
</evidence>
<dbReference type="InterPro" id="IPR050485">
    <property type="entry name" value="Proline_metab_enzyme"/>
</dbReference>
<dbReference type="FunFam" id="3.40.309.10:FF:000005">
    <property type="entry name" value="1-pyrroline-5-carboxylate dehydrogenase 1"/>
    <property type="match status" value="1"/>
</dbReference>
<keyword evidence="10 18" id="KW-0642">Proline metabolism</keyword>
<dbReference type="CDD" id="cd07125">
    <property type="entry name" value="ALDH_PutA-P5CDH"/>
    <property type="match status" value="1"/>
</dbReference>
<dbReference type="NCBIfam" id="TIGR01238">
    <property type="entry name" value="D1pyr5carbox3"/>
    <property type="match status" value="1"/>
</dbReference>
<dbReference type="InterPro" id="IPR015590">
    <property type="entry name" value="Aldehyde_DH_dom"/>
</dbReference>
<evidence type="ECO:0000256" key="3">
    <source>
        <dbReference type="ARBA" id="ARBA00004786"/>
    </source>
</evidence>
<evidence type="ECO:0000256" key="15">
    <source>
        <dbReference type="ARBA" id="ARBA00048779"/>
    </source>
</evidence>
<dbReference type="SUPFAM" id="SSF51730">
    <property type="entry name" value="FAD-linked oxidoreductase"/>
    <property type="match status" value="1"/>
</dbReference>
<gene>
    <name evidence="24" type="primary">putA</name>
    <name evidence="24" type="ORF">AW11_00995</name>
</gene>
<dbReference type="GO" id="GO:0003842">
    <property type="term" value="F:L-glutamate gamma-semialdehyde dehydrogenase activity"/>
    <property type="evidence" value="ECO:0007669"/>
    <property type="project" value="UniProtKB-UniRule"/>
</dbReference>
<accession>A0A011QLS4</accession>
<evidence type="ECO:0000313" key="25">
    <source>
        <dbReference type="Proteomes" id="UP000022141"/>
    </source>
</evidence>
<feature type="domain" description="Aldehyde dehydrogenase" evidence="20">
    <location>
        <begin position="568"/>
        <end position="1025"/>
    </location>
</feature>
<evidence type="ECO:0000313" key="24">
    <source>
        <dbReference type="EMBL" id="EXI90292.1"/>
    </source>
</evidence>
<dbReference type="InterPro" id="IPR041349">
    <property type="entry name" value="PRODH"/>
</dbReference>
<dbReference type="EC" id="1.2.1.88" evidence="18"/>